<evidence type="ECO:0000313" key="2">
    <source>
        <dbReference type="EMBL" id="MCH1626443.1"/>
    </source>
</evidence>
<dbReference type="Gene3D" id="3.40.630.30">
    <property type="match status" value="1"/>
</dbReference>
<accession>A0AAW5E263</accession>
<evidence type="ECO:0000259" key="1">
    <source>
        <dbReference type="PROSITE" id="PS51186"/>
    </source>
</evidence>
<proteinExistence type="predicted"/>
<reference evidence="2" key="1">
    <citation type="submission" date="2022-02" db="EMBL/GenBank/DDBJ databases">
        <title>Fredinandcohnia quinoae sp. nov. isolated from Chenopodium quinoa seeds.</title>
        <authorList>
            <person name="Saati-Santamaria Z."/>
            <person name="Flores-Felix J.D."/>
            <person name="Igual J.M."/>
            <person name="Velazquez E."/>
            <person name="Garcia-Fraile P."/>
            <person name="Martinez-Molina E."/>
        </authorList>
    </citation>
    <scope>NUCLEOTIDE SEQUENCE</scope>
    <source>
        <strain evidence="2">SECRCQ15</strain>
    </source>
</reference>
<dbReference type="Gene3D" id="1.10.1780.10">
    <property type="entry name" value="Clp, N-terminal domain"/>
    <property type="match status" value="1"/>
</dbReference>
<dbReference type="AlphaFoldDB" id="A0AAW5E263"/>
<dbReference type="InterPro" id="IPR036628">
    <property type="entry name" value="Clp_N_dom_sf"/>
</dbReference>
<feature type="domain" description="N-acetyltransferase" evidence="1">
    <location>
        <begin position="130"/>
        <end position="257"/>
    </location>
</feature>
<dbReference type="PROSITE" id="PS51186">
    <property type="entry name" value="GNAT"/>
    <property type="match status" value="1"/>
</dbReference>
<dbReference type="InterPro" id="IPR004176">
    <property type="entry name" value="Clp_R_N"/>
</dbReference>
<organism evidence="2 3">
    <name type="scientific">Fredinandcohnia quinoae</name>
    <dbReference type="NCBI Taxonomy" id="2918902"/>
    <lineage>
        <taxon>Bacteria</taxon>
        <taxon>Bacillati</taxon>
        <taxon>Bacillota</taxon>
        <taxon>Bacilli</taxon>
        <taxon>Bacillales</taxon>
        <taxon>Bacillaceae</taxon>
        <taxon>Fredinandcohnia</taxon>
    </lineage>
</organism>
<dbReference type="SUPFAM" id="SSF81923">
    <property type="entry name" value="Double Clp-N motif"/>
    <property type="match status" value="1"/>
</dbReference>
<dbReference type="InterPro" id="IPR000182">
    <property type="entry name" value="GNAT_dom"/>
</dbReference>
<evidence type="ECO:0000313" key="3">
    <source>
        <dbReference type="Proteomes" id="UP001431131"/>
    </source>
</evidence>
<name>A0AAW5E263_9BACI</name>
<protein>
    <submittedName>
        <fullName evidence="2">GNAT family N-acetyltransferase</fullName>
    </submittedName>
</protein>
<dbReference type="SUPFAM" id="SSF55729">
    <property type="entry name" value="Acyl-CoA N-acyltransferases (Nat)"/>
    <property type="match status" value="1"/>
</dbReference>
<dbReference type="Pfam" id="PF02861">
    <property type="entry name" value="Clp_N"/>
    <property type="match status" value="1"/>
</dbReference>
<dbReference type="EMBL" id="JAKTTI010000022">
    <property type="protein sequence ID" value="MCH1626443.1"/>
    <property type="molecule type" value="Genomic_DNA"/>
</dbReference>
<sequence>MMNPVHLLIAFLQEKSGALGEMAMKCELDISTFRGAVLAMDDQTIHHSNFIDSKVTDEVEKAFEAAISYMKKYNQIHLNEGHVLRALLTTKTINNLLTDQIKNIMIALGTTARDMITHLGKYTFPDIQSSKIRKVTHDDYDLLVSFVEHRFSGEWSQTIVSGFELSEPNIYIALNDCNEIIGFAAFDTYQNKKGYFGPMGVATSKRTKGIGYSLLHHCLRDMKEIGYEYAIIGGAGPIEFYEKACNAVVIPYPIPFS</sequence>
<dbReference type="Pfam" id="PF00583">
    <property type="entry name" value="Acetyltransf_1"/>
    <property type="match status" value="1"/>
</dbReference>
<dbReference type="InterPro" id="IPR016181">
    <property type="entry name" value="Acyl_CoA_acyltransferase"/>
</dbReference>
<dbReference type="GO" id="GO:0016747">
    <property type="term" value="F:acyltransferase activity, transferring groups other than amino-acyl groups"/>
    <property type="evidence" value="ECO:0007669"/>
    <property type="project" value="InterPro"/>
</dbReference>
<keyword evidence="3" id="KW-1185">Reference proteome</keyword>
<dbReference type="Proteomes" id="UP001431131">
    <property type="component" value="Unassembled WGS sequence"/>
</dbReference>
<comment type="caution">
    <text evidence="2">The sequence shown here is derived from an EMBL/GenBank/DDBJ whole genome shotgun (WGS) entry which is preliminary data.</text>
</comment>
<gene>
    <name evidence="2" type="ORF">MJG50_13975</name>
</gene>